<comment type="caution">
    <text evidence="2">The sequence shown here is derived from an EMBL/GenBank/DDBJ whole genome shotgun (WGS) entry which is preliminary data.</text>
</comment>
<protein>
    <recommendedName>
        <fullName evidence="4">DUF4412 domain-containing protein</fullName>
    </recommendedName>
</protein>
<feature type="signal peptide" evidence="1">
    <location>
        <begin position="1"/>
        <end position="19"/>
    </location>
</feature>
<proteinExistence type="predicted"/>
<reference evidence="2 3" key="1">
    <citation type="submission" date="2019-12" db="EMBL/GenBank/DDBJ databases">
        <title>Rhizobium genotypes associated with high levels of biological nitrogen fixation by grain legumes in a temperate-maritime cropping system.</title>
        <authorList>
            <person name="Maluk M."/>
            <person name="Francesc Ferrando Molina F."/>
            <person name="Lopez Del Egido L."/>
            <person name="Lafos M."/>
            <person name="Langarica-Fuentes A."/>
            <person name="Gebre Yohannes G."/>
            <person name="Young M.W."/>
            <person name="Martin P."/>
            <person name="Gantlett R."/>
            <person name="Kenicer G."/>
            <person name="Hawes C."/>
            <person name="Begg G.S."/>
            <person name="Quilliam R.S."/>
            <person name="Squire G.R."/>
            <person name="Poole P.S."/>
            <person name="Young P.W."/>
            <person name="Iannetta P.M."/>
            <person name="James E.K."/>
        </authorList>
    </citation>
    <scope>NUCLEOTIDE SEQUENCE [LARGE SCALE GENOMIC DNA]</scope>
    <source>
        <strain evidence="2 3">JHI54</strain>
    </source>
</reference>
<keyword evidence="1" id="KW-0732">Signal</keyword>
<dbReference type="RefSeq" id="WP_164050773.1">
    <property type="nucleotide sequence ID" value="NZ_WUFV01000042.1"/>
</dbReference>
<dbReference type="AlphaFoldDB" id="A0A7K3VTD1"/>
<accession>A0A7K3VTD1</accession>
<evidence type="ECO:0008006" key="4">
    <source>
        <dbReference type="Google" id="ProtNLM"/>
    </source>
</evidence>
<name>A0A7K3VTD1_RHILE</name>
<organism evidence="2 3">
    <name type="scientific">Rhizobium leguminosarum</name>
    <dbReference type="NCBI Taxonomy" id="384"/>
    <lineage>
        <taxon>Bacteria</taxon>
        <taxon>Pseudomonadati</taxon>
        <taxon>Pseudomonadota</taxon>
        <taxon>Alphaproteobacteria</taxon>
        <taxon>Hyphomicrobiales</taxon>
        <taxon>Rhizobiaceae</taxon>
        <taxon>Rhizobium/Agrobacterium group</taxon>
        <taxon>Rhizobium</taxon>
    </lineage>
</organism>
<feature type="chain" id="PRO_5029675304" description="DUF4412 domain-containing protein" evidence="1">
    <location>
        <begin position="20"/>
        <end position="374"/>
    </location>
</feature>
<sequence length="374" mass="42123">MKRRIATSLLVLAAGGGNASELPFAATRNVPDYTASMIVRNMSGEPKEMLRSVVHHKGWTRVESVNGNHTAISYGNYFDNTVLRTTRTGNEDFAWMSIEKTDRSLDLSVKQAKETGETDNQAGEACKWWQLIRTKEEMAPLWFSCLSADGIKVSQKVLFRVGKPMSDTQLVRLDRTAVAESEISPPKKLFDPWFWLKPLRDYPEPEALVDFEARMVGGWSEVRILRHYPWRSEERREKGGTLKLTIWNELENQGISIISSKDMHDLHAGRAPLDPKRPYNTFQLKTGQVDLKRTGGALGETCAWFNMTPNLADAGRQECLTPDGVPLEINILSGWGHGESYTAVEIKRRPVELKEMIPPSELTDPSSWGFTVGD</sequence>
<dbReference type="Proteomes" id="UP000471705">
    <property type="component" value="Unassembled WGS sequence"/>
</dbReference>
<evidence type="ECO:0000256" key="1">
    <source>
        <dbReference type="SAM" id="SignalP"/>
    </source>
</evidence>
<evidence type="ECO:0000313" key="3">
    <source>
        <dbReference type="Proteomes" id="UP000471705"/>
    </source>
</evidence>
<gene>
    <name evidence="2" type="ORF">GR257_37365</name>
</gene>
<evidence type="ECO:0000313" key="2">
    <source>
        <dbReference type="EMBL" id="NEK20433.1"/>
    </source>
</evidence>
<dbReference type="EMBL" id="WUFV01000042">
    <property type="protein sequence ID" value="NEK20433.1"/>
    <property type="molecule type" value="Genomic_DNA"/>
</dbReference>